<evidence type="ECO:0000256" key="2">
    <source>
        <dbReference type="ARBA" id="ARBA00022840"/>
    </source>
</evidence>
<dbReference type="SUPFAM" id="SSF52540">
    <property type="entry name" value="P-loop containing nucleoside triphosphate hydrolases"/>
    <property type="match status" value="1"/>
</dbReference>
<reference evidence="3 4" key="1">
    <citation type="submission" date="2019-10" db="EMBL/GenBank/DDBJ databases">
        <title>Vibrio sp. nov. isolated from a shrimp pond.</title>
        <authorList>
            <person name="Gomez-Gil B."/>
            <person name="Enciso-Ibarra J."/>
            <person name="Enciso-Ibarra K."/>
            <person name="Bolan-Mejia C."/>
        </authorList>
    </citation>
    <scope>NUCLEOTIDE SEQUENCE [LARGE SCALE GENOMIC DNA]</scope>
    <source>
        <strain evidence="3 4">CAIM 722</strain>
    </source>
</reference>
<dbReference type="AlphaFoldDB" id="A0A7X4LPZ9"/>
<dbReference type="EMBL" id="WEKT01000086">
    <property type="protein sequence ID" value="MZI96014.1"/>
    <property type="molecule type" value="Genomic_DNA"/>
</dbReference>
<dbReference type="GO" id="GO:0009898">
    <property type="term" value="C:cytoplasmic side of plasma membrane"/>
    <property type="evidence" value="ECO:0007669"/>
    <property type="project" value="TreeGrafter"/>
</dbReference>
<protein>
    <recommendedName>
        <fullName evidence="5">Chromosome partitioning protein ParA</fullName>
    </recommendedName>
</protein>
<dbReference type="Gene3D" id="3.40.50.2300">
    <property type="match status" value="1"/>
</dbReference>
<accession>A0A7X4LPZ9</accession>
<dbReference type="GO" id="GO:0005829">
    <property type="term" value="C:cytosol"/>
    <property type="evidence" value="ECO:0007669"/>
    <property type="project" value="TreeGrafter"/>
</dbReference>
<name>A0A7X4LPZ9_9VIBR</name>
<organism evidence="3 4">
    <name type="scientific">Vibrio eleionomae</name>
    <dbReference type="NCBI Taxonomy" id="2653505"/>
    <lineage>
        <taxon>Bacteria</taxon>
        <taxon>Pseudomonadati</taxon>
        <taxon>Pseudomonadota</taxon>
        <taxon>Gammaproteobacteria</taxon>
        <taxon>Vibrionales</taxon>
        <taxon>Vibrionaceae</taxon>
        <taxon>Vibrio</taxon>
    </lineage>
</organism>
<dbReference type="RefSeq" id="WP_161158508.1">
    <property type="nucleotide sequence ID" value="NZ_WEKT01000086.1"/>
</dbReference>
<dbReference type="GO" id="GO:0005524">
    <property type="term" value="F:ATP binding"/>
    <property type="evidence" value="ECO:0007669"/>
    <property type="project" value="UniProtKB-KW"/>
</dbReference>
<dbReference type="PANTHER" id="PTHR43384:SF6">
    <property type="entry name" value="SEPTUM SITE-DETERMINING PROTEIN MIND HOMOLOG, CHLOROPLASTIC"/>
    <property type="match status" value="1"/>
</dbReference>
<dbReference type="GO" id="GO:0051782">
    <property type="term" value="P:negative regulation of cell division"/>
    <property type="evidence" value="ECO:0007669"/>
    <property type="project" value="TreeGrafter"/>
</dbReference>
<evidence type="ECO:0000313" key="3">
    <source>
        <dbReference type="EMBL" id="MZI96014.1"/>
    </source>
</evidence>
<comment type="caution">
    <text evidence="3">The sequence shown here is derived from an EMBL/GenBank/DDBJ whole genome shotgun (WGS) entry which is preliminary data.</text>
</comment>
<proteinExistence type="predicted"/>
<dbReference type="InterPro" id="IPR027417">
    <property type="entry name" value="P-loop_NTPase"/>
</dbReference>
<keyword evidence="4" id="KW-1185">Reference proteome</keyword>
<evidence type="ECO:0000256" key="1">
    <source>
        <dbReference type="ARBA" id="ARBA00022741"/>
    </source>
</evidence>
<dbReference type="PANTHER" id="PTHR43384">
    <property type="entry name" value="SEPTUM SITE-DETERMINING PROTEIN MIND HOMOLOG, CHLOROPLASTIC-RELATED"/>
    <property type="match status" value="1"/>
</dbReference>
<evidence type="ECO:0000313" key="4">
    <source>
        <dbReference type="Proteomes" id="UP000462621"/>
    </source>
</evidence>
<keyword evidence="2" id="KW-0067">ATP-binding</keyword>
<dbReference type="GO" id="GO:0016887">
    <property type="term" value="F:ATP hydrolysis activity"/>
    <property type="evidence" value="ECO:0007669"/>
    <property type="project" value="TreeGrafter"/>
</dbReference>
<dbReference type="InterPro" id="IPR050625">
    <property type="entry name" value="ParA/MinD_ATPase"/>
</dbReference>
<keyword evidence="1" id="KW-0547">Nucleotide-binding</keyword>
<gene>
    <name evidence="3" type="ORF">F9817_22775</name>
</gene>
<dbReference type="Gene3D" id="3.40.50.300">
    <property type="entry name" value="P-loop containing nucleotide triphosphate hydrolases"/>
    <property type="match status" value="1"/>
</dbReference>
<sequence>MFDLVDILKSGQASSHIEPEKITTVLFHQTQECQGLVLESYRFEGITEPVIAPNKDENISEHVRLQNVEIVLIELNNSNNVTDDAKRISHLLPSHASVIVIGSEDAISTIRNLKEMGFYYLFWPITKQELIDFVRSVHDNRERNRGPGQKRRAKRVTVIGAKGGVGATAITAELSYLLSNVKHSSCIVVDHNYNSGNLDIMLGVQKFEKRRIQRGSFTDSLDLASAKSLLHKQNDMLSLLGLTAPDLTQGEVSEYHRSVIDIMSAECNFIIEDMSASSGQVYEVNHSWLESDCILLVSTPTVSSLRDAGRIKQIIDNVPPSQRPRLLIVVNNTMPEKFASVSLAEIETFLHQKADLVIPFIGDFGNVILDGKRLANINNKSANSVKSLASLVIGESTEKTHSLFKKLLSKVK</sequence>
<evidence type="ECO:0008006" key="5">
    <source>
        <dbReference type="Google" id="ProtNLM"/>
    </source>
</evidence>
<dbReference type="Proteomes" id="UP000462621">
    <property type="component" value="Unassembled WGS sequence"/>
</dbReference>